<evidence type="ECO:0000313" key="2">
    <source>
        <dbReference type="Proteomes" id="UP000054270"/>
    </source>
</evidence>
<protein>
    <submittedName>
        <fullName evidence="1">Uncharacterized protein</fullName>
    </submittedName>
</protein>
<keyword evidence="2" id="KW-1185">Reference proteome</keyword>
<name>A0A0D2NUU8_HYPSF</name>
<proteinExistence type="predicted"/>
<reference evidence="2" key="1">
    <citation type="submission" date="2014-04" db="EMBL/GenBank/DDBJ databases">
        <title>Evolutionary Origins and Diversification of the Mycorrhizal Mutualists.</title>
        <authorList>
            <consortium name="DOE Joint Genome Institute"/>
            <consortium name="Mycorrhizal Genomics Consortium"/>
            <person name="Kohler A."/>
            <person name="Kuo A."/>
            <person name="Nagy L.G."/>
            <person name="Floudas D."/>
            <person name="Copeland A."/>
            <person name="Barry K.W."/>
            <person name="Cichocki N."/>
            <person name="Veneault-Fourrey C."/>
            <person name="LaButti K."/>
            <person name="Lindquist E.A."/>
            <person name="Lipzen A."/>
            <person name="Lundell T."/>
            <person name="Morin E."/>
            <person name="Murat C."/>
            <person name="Riley R."/>
            <person name="Ohm R."/>
            <person name="Sun H."/>
            <person name="Tunlid A."/>
            <person name="Henrissat B."/>
            <person name="Grigoriev I.V."/>
            <person name="Hibbett D.S."/>
            <person name="Martin F."/>
        </authorList>
    </citation>
    <scope>NUCLEOTIDE SEQUENCE [LARGE SCALE GENOMIC DNA]</scope>
    <source>
        <strain evidence="2">FD-334 SS-4</strain>
    </source>
</reference>
<sequence length="150" mass="15977">MCSSRACLRVVPAAFDAIWPGLPSSSLPLLSQGANTSLVNFTLLGTTCGVGGNSAQHATPGARRARTCEACGFAARQHARCTSMNSTPTARCLQVRIHARPTIHSPPWKFLPANRVYTTERHAATIYSTSTPAASLALTGQMPTHQVYQL</sequence>
<dbReference type="EMBL" id="KN817568">
    <property type="protein sequence ID" value="KJA20316.1"/>
    <property type="molecule type" value="Genomic_DNA"/>
</dbReference>
<gene>
    <name evidence="1" type="ORF">HYPSUDRAFT_816311</name>
</gene>
<dbReference type="Proteomes" id="UP000054270">
    <property type="component" value="Unassembled WGS sequence"/>
</dbReference>
<evidence type="ECO:0000313" key="1">
    <source>
        <dbReference type="EMBL" id="KJA20316.1"/>
    </source>
</evidence>
<accession>A0A0D2NUU8</accession>
<dbReference type="AlphaFoldDB" id="A0A0D2NUU8"/>
<organism evidence="1 2">
    <name type="scientific">Hypholoma sublateritium (strain FD-334 SS-4)</name>
    <dbReference type="NCBI Taxonomy" id="945553"/>
    <lineage>
        <taxon>Eukaryota</taxon>
        <taxon>Fungi</taxon>
        <taxon>Dikarya</taxon>
        <taxon>Basidiomycota</taxon>
        <taxon>Agaricomycotina</taxon>
        <taxon>Agaricomycetes</taxon>
        <taxon>Agaricomycetidae</taxon>
        <taxon>Agaricales</taxon>
        <taxon>Agaricineae</taxon>
        <taxon>Strophariaceae</taxon>
        <taxon>Hypholoma</taxon>
    </lineage>
</organism>